<evidence type="ECO:0000313" key="2">
    <source>
        <dbReference type="Proteomes" id="UP000279236"/>
    </source>
</evidence>
<name>A0A427Y4W5_9TREE</name>
<accession>A0A427Y4W5</accession>
<dbReference type="AlphaFoldDB" id="A0A427Y4W5"/>
<dbReference type="Proteomes" id="UP000279236">
    <property type="component" value="Unassembled WGS sequence"/>
</dbReference>
<keyword evidence="2" id="KW-1185">Reference proteome</keyword>
<reference evidence="1 2" key="1">
    <citation type="submission" date="2018-11" db="EMBL/GenBank/DDBJ databases">
        <title>Genome sequence of Apiotrichum porosum DSM 27194.</title>
        <authorList>
            <person name="Aliyu H."/>
            <person name="Gorte O."/>
            <person name="Ochsenreither K."/>
        </authorList>
    </citation>
    <scope>NUCLEOTIDE SEQUENCE [LARGE SCALE GENOMIC DNA]</scope>
    <source>
        <strain evidence="1 2">DSM 27194</strain>
    </source>
</reference>
<protein>
    <submittedName>
        <fullName evidence="1">Uncharacterized protein</fullName>
    </submittedName>
</protein>
<dbReference type="EMBL" id="RSCE01000002">
    <property type="protein sequence ID" value="RSH86128.1"/>
    <property type="molecule type" value="Genomic_DNA"/>
</dbReference>
<proteinExistence type="predicted"/>
<dbReference type="GeneID" id="39588899"/>
<gene>
    <name evidence="1" type="ORF">EHS24_004356</name>
</gene>
<sequence>MSIPESGSVYPFGHNATVFLYPAQIHYVFSTTELFGRSTWDGLYKDLTDELWHYRVPSIWLEESIRDIQGQQFNVMDIHIVAPSIAKNRWEHSARETILRHAGSAPALFILHHSQ</sequence>
<dbReference type="RefSeq" id="XP_028478913.1">
    <property type="nucleotide sequence ID" value="XM_028619941.1"/>
</dbReference>
<organism evidence="1 2">
    <name type="scientific">Apiotrichum porosum</name>
    <dbReference type="NCBI Taxonomy" id="105984"/>
    <lineage>
        <taxon>Eukaryota</taxon>
        <taxon>Fungi</taxon>
        <taxon>Dikarya</taxon>
        <taxon>Basidiomycota</taxon>
        <taxon>Agaricomycotina</taxon>
        <taxon>Tremellomycetes</taxon>
        <taxon>Trichosporonales</taxon>
        <taxon>Trichosporonaceae</taxon>
        <taxon>Apiotrichum</taxon>
    </lineage>
</organism>
<comment type="caution">
    <text evidence="1">The sequence shown here is derived from an EMBL/GenBank/DDBJ whole genome shotgun (WGS) entry which is preliminary data.</text>
</comment>
<evidence type="ECO:0000313" key="1">
    <source>
        <dbReference type="EMBL" id="RSH86128.1"/>
    </source>
</evidence>